<feature type="compositionally biased region" description="Basic and acidic residues" evidence="1">
    <location>
        <begin position="278"/>
        <end position="287"/>
    </location>
</feature>
<name>A0AAD9CMR0_DISEL</name>
<keyword evidence="3" id="KW-1185">Reference proteome</keyword>
<protein>
    <submittedName>
        <fullName evidence="2">TBC1 domain family member 9B</fullName>
    </submittedName>
</protein>
<comment type="caution">
    <text evidence="2">The sequence shown here is derived from an EMBL/GenBank/DDBJ whole genome shotgun (WGS) entry which is preliminary data.</text>
</comment>
<feature type="compositionally biased region" description="Acidic residues" evidence="1">
    <location>
        <begin position="40"/>
        <end position="49"/>
    </location>
</feature>
<dbReference type="PANTHER" id="PTHR47666:SF5">
    <property type="entry name" value="TBC1 DOMAIN FAMILY MEMBER 9B"/>
    <property type="match status" value="1"/>
</dbReference>
<dbReference type="Proteomes" id="UP001228049">
    <property type="component" value="Unassembled WGS sequence"/>
</dbReference>
<organism evidence="2 3">
    <name type="scientific">Dissostichus eleginoides</name>
    <name type="common">Patagonian toothfish</name>
    <name type="synonym">Dissostichus amissus</name>
    <dbReference type="NCBI Taxonomy" id="100907"/>
    <lineage>
        <taxon>Eukaryota</taxon>
        <taxon>Metazoa</taxon>
        <taxon>Chordata</taxon>
        <taxon>Craniata</taxon>
        <taxon>Vertebrata</taxon>
        <taxon>Euteleostomi</taxon>
        <taxon>Actinopterygii</taxon>
        <taxon>Neopterygii</taxon>
        <taxon>Teleostei</taxon>
        <taxon>Neoteleostei</taxon>
        <taxon>Acanthomorphata</taxon>
        <taxon>Eupercaria</taxon>
        <taxon>Perciformes</taxon>
        <taxon>Notothenioidei</taxon>
        <taxon>Nototheniidae</taxon>
        <taxon>Dissostichus</taxon>
    </lineage>
</organism>
<feature type="region of interest" description="Disordered" evidence="1">
    <location>
        <begin position="268"/>
        <end position="287"/>
    </location>
</feature>
<evidence type="ECO:0000313" key="3">
    <source>
        <dbReference type="Proteomes" id="UP001228049"/>
    </source>
</evidence>
<accession>A0AAD9CMR0</accession>
<gene>
    <name evidence="2" type="ORF">KUDE01_011123</name>
</gene>
<sequence length="287" mass="32014">MYHGEMTEKLKLLYKLHLPPAVCPEEAESALEATHSFTENEAEGEEDVGNEERKGPEEKVKDYRYYLRLWAKEKEPKTETIKNLPRMNQEQFIDVCKTLYNMFSEDPEEQQLYHSIATAASLLLRIGEVGKRFGNRKSEAPPPEDQPPESPPTEGPPPEAPPPEGPPPEAPPPEGPPPEAPPPEAPGEGQVCRALEDAQLEDVSSSVSLQDEDSALIAEQRQGSELDADWSISFEQVLASLLTEPPLVHYFERKRDIRSKMAACKAQRAVERQTSSASEHDLTHLSA</sequence>
<dbReference type="AlphaFoldDB" id="A0AAD9CMR0"/>
<feature type="region of interest" description="Disordered" evidence="1">
    <location>
        <begin position="133"/>
        <end position="191"/>
    </location>
</feature>
<reference evidence="2" key="1">
    <citation type="submission" date="2023-04" db="EMBL/GenBank/DDBJ databases">
        <title>Chromosome-level genome of Chaenocephalus aceratus.</title>
        <authorList>
            <person name="Park H."/>
        </authorList>
    </citation>
    <scope>NUCLEOTIDE SEQUENCE</scope>
    <source>
        <strain evidence="2">DE</strain>
        <tissue evidence="2">Muscle</tissue>
    </source>
</reference>
<feature type="region of interest" description="Disordered" evidence="1">
    <location>
        <begin position="27"/>
        <end position="57"/>
    </location>
</feature>
<feature type="compositionally biased region" description="Pro residues" evidence="1">
    <location>
        <begin position="140"/>
        <end position="185"/>
    </location>
</feature>
<evidence type="ECO:0000256" key="1">
    <source>
        <dbReference type="SAM" id="MobiDB-lite"/>
    </source>
</evidence>
<evidence type="ECO:0000313" key="2">
    <source>
        <dbReference type="EMBL" id="KAK1903938.1"/>
    </source>
</evidence>
<dbReference type="PANTHER" id="PTHR47666">
    <property type="entry name" value="PROTEIN VASCULAR ASSOCIATED DEATH 1, CHLOROPLASTIC"/>
    <property type="match status" value="1"/>
</dbReference>
<dbReference type="EMBL" id="JASDAP010000004">
    <property type="protein sequence ID" value="KAK1903938.1"/>
    <property type="molecule type" value="Genomic_DNA"/>
</dbReference>
<proteinExistence type="predicted"/>